<dbReference type="EMBL" id="JBBJCI010000038">
    <property type="protein sequence ID" value="KAK7250160.1"/>
    <property type="molecule type" value="Genomic_DNA"/>
</dbReference>
<accession>A0ABR1GAB5</accession>
<dbReference type="Pfam" id="PF07059">
    <property type="entry name" value="EDR2_C"/>
    <property type="match status" value="1"/>
</dbReference>
<dbReference type="PANTHER" id="PTHR12136">
    <property type="entry name" value="ENHANCED DISEASE RESISTANCE-RELATED"/>
    <property type="match status" value="1"/>
</dbReference>
<protein>
    <recommendedName>
        <fullName evidence="2">Protein ENHANCED DISEASE RESISTANCE 2 C-terminal domain-containing protein</fullName>
    </recommendedName>
</protein>
<proteinExistence type="predicted"/>
<feature type="compositionally biased region" description="Basic and acidic residues" evidence="1">
    <location>
        <begin position="127"/>
        <end position="143"/>
    </location>
</feature>
<feature type="compositionally biased region" description="Basic residues" evidence="1">
    <location>
        <begin position="146"/>
        <end position="157"/>
    </location>
</feature>
<evidence type="ECO:0000313" key="4">
    <source>
        <dbReference type="Proteomes" id="UP001363151"/>
    </source>
</evidence>
<feature type="region of interest" description="Disordered" evidence="1">
    <location>
        <begin position="1"/>
        <end position="283"/>
    </location>
</feature>
<dbReference type="Proteomes" id="UP001363151">
    <property type="component" value="Unassembled WGS sequence"/>
</dbReference>
<sequence length="699" mass="76709">MPSRSVPTTPSSGGWGSPQSARHSAGEAFEEDQQLPARNRLRVLIRKHLDKVKNRRLRSPRAAPPQTPAGSGQETDDEEERRPRKRARGVPGEDRRRGTDPGPPPRYERLERAVRRQLSKGRAARRKLNDLRKKIESRKDRALARGARRARAARRRVAGPGGPGLRLRRREPAQGAPGRRSRAPCPGRAPRPRARCSRRPRPAPVLSRDRLPSGDMTPLDVSEEELEAELSESDDDSLDEDEGPTPDARAVQAGAAQEREIPNFKGSDLGRPSRDPRRRRRVDRSVRALACGVAVAALLCVDAYVSSPAAGVAGMVAALGPLARRGGYRGRRRALQVDGVRRASLLMSGAAVVARATGARPPAPGKRHPKSPGRAGALKRWVQGRRRRRRPALGGGERGERAGSGAPRSKRRDSLESTPTWTIPRVDAPGTENSWRFADTTKFSLRGANYLRDKVKAPSARGVYECVAVHVFQSPSGNMPDMLAKHARFLPPRRPGDPDAPLALPRVFAFNISVPTEAPSMRGWKPHNPCWVILIVMRLTDESAAALQKPEREWTPGLRLARDWVDKSEDDPYFSSRLKGIFMCHPLKGEKLPSLLDKWNGKPVLMAASGGLGRRPGISTFHRARDAVEVGLNIGESFSYMGRGAVYMMIGKLATLDCDVCFTVEGRADDELPEVVLGASTFSALKLSEKFANLMPPTS</sequence>
<evidence type="ECO:0000313" key="3">
    <source>
        <dbReference type="EMBL" id="KAK7250160.1"/>
    </source>
</evidence>
<feature type="compositionally biased region" description="Basic residues" evidence="1">
    <location>
        <begin position="190"/>
        <end position="201"/>
    </location>
</feature>
<dbReference type="InterPro" id="IPR009769">
    <property type="entry name" value="EDR2_C"/>
</dbReference>
<comment type="caution">
    <text evidence="3">The sequence shown here is derived from an EMBL/GenBank/DDBJ whole genome shotgun (WGS) entry which is preliminary data.</text>
</comment>
<dbReference type="PANTHER" id="PTHR12136:SF41">
    <property type="entry name" value="PLECKSTRIN HOMOLOGY (PH) AND LIPID-BINDING START DOMAINS-CONTAINING PROTEIN"/>
    <property type="match status" value="1"/>
</dbReference>
<name>A0ABR1GAB5_AURAN</name>
<feature type="compositionally biased region" description="Basic residues" evidence="1">
    <location>
        <begin position="382"/>
        <end position="391"/>
    </location>
</feature>
<organism evidence="3 4">
    <name type="scientific">Aureococcus anophagefferens</name>
    <name type="common">Harmful bloom alga</name>
    <dbReference type="NCBI Taxonomy" id="44056"/>
    <lineage>
        <taxon>Eukaryota</taxon>
        <taxon>Sar</taxon>
        <taxon>Stramenopiles</taxon>
        <taxon>Ochrophyta</taxon>
        <taxon>Pelagophyceae</taxon>
        <taxon>Pelagomonadales</taxon>
        <taxon>Pelagomonadaceae</taxon>
        <taxon>Aureococcus</taxon>
    </lineage>
</organism>
<feature type="compositionally biased region" description="Polar residues" evidence="1">
    <location>
        <begin position="1"/>
        <end position="22"/>
    </location>
</feature>
<feature type="compositionally biased region" description="Basic residues" evidence="1">
    <location>
        <begin position="39"/>
        <end position="59"/>
    </location>
</feature>
<feature type="compositionally biased region" description="Acidic residues" evidence="1">
    <location>
        <begin position="221"/>
        <end position="244"/>
    </location>
</feature>
<feature type="domain" description="Protein ENHANCED DISEASE RESISTANCE 2 C-terminal" evidence="2">
    <location>
        <begin position="435"/>
        <end position="684"/>
    </location>
</feature>
<reference evidence="3 4" key="1">
    <citation type="submission" date="2024-03" db="EMBL/GenBank/DDBJ databases">
        <title>Aureococcus anophagefferens CCMP1851 and Kratosvirus quantuckense: Draft genome of a second virus-susceptible host strain in the model system.</title>
        <authorList>
            <person name="Chase E."/>
            <person name="Truchon A.R."/>
            <person name="Schepens W."/>
            <person name="Wilhelm S.W."/>
        </authorList>
    </citation>
    <scope>NUCLEOTIDE SEQUENCE [LARGE SCALE GENOMIC DNA]</scope>
    <source>
        <strain evidence="3 4">CCMP1851</strain>
    </source>
</reference>
<gene>
    <name evidence="3" type="ORF">SO694_00006553</name>
</gene>
<evidence type="ECO:0000259" key="2">
    <source>
        <dbReference type="Pfam" id="PF07059"/>
    </source>
</evidence>
<evidence type="ECO:0000256" key="1">
    <source>
        <dbReference type="SAM" id="MobiDB-lite"/>
    </source>
</evidence>
<feature type="region of interest" description="Disordered" evidence="1">
    <location>
        <begin position="356"/>
        <end position="432"/>
    </location>
</feature>
<keyword evidence="4" id="KW-1185">Reference proteome</keyword>
<dbReference type="InterPro" id="IPR045096">
    <property type="entry name" value="EDR2-like"/>
</dbReference>
<feature type="compositionally biased region" description="Basic residues" evidence="1">
    <location>
        <begin position="115"/>
        <end position="126"/>
    </location>
</feature>